<dbReference type="PANTHER" id="PTHR23508:SF10">
    <property type="entry name" value="CARBOXYLIC ACID TRANSPORTER PROTEIN HOMOLOG"/>
    <property type="match status" value="1"/>
</dbReference>
<dbReference type="Pfam" id="PF07690">
    <property type="entry name" value="MFS_1"/>
    <property type="match status" value="1"/>
</dbReference>
<feature type="transmembrane region" description="Helical" evidence="6">
    <location>
        <begin position="18"/>
        <end position="37"/>
    </location>
</feature>
<feature type="transmembrane region" description="Helical" evidence="6">
    <location>
        <begin position="324"/>
        <end position="341"/>
    </location>
</feature>
<proteinExistence type="predicted"/>
<evidence type="ECO:0000313" key="8">
    <source>
        <dbReference type="EMBL" id="QIK64423.1"/>
    </source>
</evidence>
<feature type="transmembrane region" description="Helical" evidence="6">
    <location>
        <begin position="234"/>
        <end position="251"/>
    </location>
</feature>
<dbReference type="Gene3D" id="1.20.1250.20">
    <property type="entry name" value="MFS general substrate transporter like domains"/>
    <property type="match status" value="1"/>
</dbReference>
<feature type="transmembrane region" description="Helical" evidence="6">
    <location>
        <begin position="387"/>
        <end position="408"/>
    </location>
</feature>
<protein>
    <submittedName>
        <fullName evidence="8">MFS transporter</fullName>
    </submittedName>
</protein>
<organism evidence="8 9">
    <name type="scientific">Leucobacter viscericola</name>
    <dbReference type="NCBI Taxonomy" id="2714935"/>
    <lineage>
        <taxon>Bacteria</taxon>
        <taxon>Bacillati</taxon>
        <taxon>Actinomycetota</taxon>
        <taxon>Actinomycetes</taxon>
        <taxon>Micrococcales</taxon>
        <taxon>Microbacteriaceae</taxon>
        <taxon>Leucobacter</taxon>
    </lineage>
</organism>
<keyword evidence="2 6" id="KW-0812">Transmembrane</keyword>
<reference evidence="8 9" key="1">
    <citation type="submission" date="2020-03" db="EMBL/GenBank/DDBJ databases">
        <title>Leucobacter sp. nov., isolated from beetles.</title>
        <authorList>
            <person name="Hyun D.-W."/>
            <person name="Bae J.-W."/>
        </authorList>
    </citation>
    <scope>NUCLEOTIDE SEQUENCE [LARGE SCALE GENOMIC DNA]</scope>
    <source>
        <strain evidence="8 9">HDW9C</strain>
    </source>
</reference>
<evidence type="ECO:0000313" key="9">
    <source>
        <dbReference type="Proteomes" id="UP000502677"/>
    </source>
</evidence>
<feature type="transmembrane region" description="Helical" evidence="6">
    <location>
        <begin position="57"/>
        <end position="76"/>
    </location>
</feature>
<dbReference type="PROSITE" id="PS00217">
    <property type="entry name" value="SUGAR_TRANSPORT_2"/>
    <property type="match status" value="1"/>
</dbReference>
<sequence length="460" mass="50719">MNKEFQLSIKKYTNPRTIWIAVFVSCFLGLFVDGFDLQMLSLTLPSLREEWGLSNTQAGLLGTASLMGMGIGGIIGGNLADRFGRVRMAAAMVVIFSIGSFLLGFTQEPWQFMAIRFITGMGLGAEYTICMMLMAEYTNAKRRGITMGALMTAYSLGYMSAALLSGVIIPSHGWRWMYWIAIVPVVLAIYIRRHIPEPAGWEQRREQATHSGKTKVKRSQWRLIWENRVARRMFLLWTITAAFLQFGYYGVNTWLPSYVAGDLGVEFSSMTIYVSGTYMAGFASRLVGGWLADRFGRRWIFSGGGILTAALLPVIYLYQNPDNIVAFLIGLGLVYGMPYAVNGTYMNESFPTELRGTATGGAYNLGRVGAMLAPVTIGLIADSFSVGLGLAVLGIGYGIAALIPFFFIRDRLYDPNRADTDEIQQQIAEVSTSPIRVHADPRPHGSAPAEQSEPERASRG</sequence>
<evidence type="ECO:0000256" key="2">
    <source>
        <dbReference type="ARBA" id="ARBA00022692"/>
    </source>
</evidence>
<dbReference type="SUPFAM" id="SSF103473">
    <property type="entry name" value="MFS general substrate transporter"/>
    <property type="match status" value="1"/>
</dbReference>
<comment type="subcellular location">
    <subcellularLocation>
        <location evidence="1">Cell membrane</location>
        <topology evidence="1">Multi-pass membrane protein</topology>
    </subcellularLocation>
</comment>
<dbReference type="PROSITE" id="PS50850">
    <property type="entry name" value="MFS"/>
    <property type="match status" value="1"/>
</dbReference>
<feature type="transmembrane region" description="Helical" evidence="6">
    <location>
        <begin position="299"/>
        <end position="318"/>
    </location>
</feature>
<evidence type="ECO:0000256" key="5">
    <source>
        <dbReference type="SAM" id="MobiDB-lite"/>
    </source>
</evidence>
<dbReference type="InterPro" id="IPR036259">
    <property type="entry name" value="MFS_trans_sf"/>
</dbReference>
<dbReference type="InterPro" id="IPR011701">
    <property type="entry name" value="MFS"/>
</dbReference>
<dbReference type="GO" id="GO:0005886">
    <property type="term" value="C:plasma membrane"/>
    <property type="evidence" value="ECO:0007669"/>
    <property type="project" value="UniProtKB-SubCell"/>
</dbReference>
<evidence type="ECO:0000259" key="7">
    <source>
        <dbReference type="PROSITE" id="PS50850"/>
    </source>
</evidence>
<feature type="transmembrane region" description="Helical" evidence="6">
    <location>
        <begin position="88"/>
        <end position="107"/>
    </location>
</feature>
<keyword evidence="4 6" id="KW-0472">Membrane</keyword>
<dbReference type="AlphaFoldDB" id="A0A6G7XIP8"/>
<gene>
    <name evidence="8" type="ORF">G7068_15315</name>
</gene>
<dbReference type="Proteomes" id="UP000502677">
    <property type="component" value="Chromosome"/>
</dbReference>
<feature type="domain" description="Major facilitator superfamily (MFS) profile" evidence="7">
    <location>
        <begin position="22"/>
        <end position="412"/>
    </location>
</feature>
<dbReference type="PANTHER" id="PTHR23508">
    <property type="entry name" value="CARBOXYLIC ACID TRANSPORTER PROTEIN HOMOLOG"/>
    <property type="match status" value="1"/>
</dbReference>
<accession>A0A6G7XIP8</accession>
<feature type="transmembrane region" description="Helical" evidence="6">
    <location>
        <begin position="362"/>
        <end position="381"/>
    </location>
</feature>
<feature type="region of interest" description="Disordered" evidence="5">
    <location>
        <begin position="426"/>
        <end position="460"/>
    </location>
</feature>
<dbReference type="PROSITE" id="PS00216">
    <property type="entry name" value="SUGAR_TRANSPORT_1"/>
    <property type="match status" value="1"/>
</dbReference>
<dbReference type="GO" id="GO:0046943">
    <property type="term" value="F:carboxylic acid transmembrane transporter activity"/>
    <property type="evidence" value="ECO:0007669"/>
    <property type="project" value="TreeGrafter"/>
</dbReference>
<keyword evidence="9" id="KW-1185">Reference proteome</keyword>
<feature type="transmembrane region" description="Helical" evidence="6">
    <location>
        <begin position="147"/>
        <end position="170"/>
    </location>
</feature>
<dbReference type="EMBL" id="CP049863">
    <property type="protein sequence ID" value="QIK64423.1"/>
    <property type="molecule type" value="Genomic_DNA"/>
</dbReference>
<feature type="transmembrane region" description="Helical" evidence="6">
    <location>
        <begin position="113"/>
        <end position="135"/>
    </location>
</feature>
<feature type="transmembrane region" description="Helical" evidence="6">
    <location>
        <begin position="271"/>
        <end position="292"/>
    </location>
</feature>
<evidence type="ECO:0000256" key="4">
    <source>
        <dbReference type="ARBA" id="ARBA00023136"/>
    </source>
</evidence>
<evidence type="ECO:0000256" key="6">
    <source>
        <dbReference type="SAM" id="Phobius"/>
    </source>
</evidence>
<dbReference type="InterPro" id="IPR020846">
    <property type="entry name" value="MFS_dom"/>
</dbReference>
<feature type="transmembrane region" description="Helical" evidence="6">
    <location>
        <begin position="176"/>
        <end position="195"/>
    </location>
</feature>
<name>A0A6G7XIP8_9MICO</name>
<keyword evidence="3 6" id="KW-1133">Transmembrane helix</keyword>
<dbReference type="InterPro" id="IPR005829">
    <property type="entry name" value="Sugar_transporter_CS"/>
</dbReference>
<dbReference type="KEGG" id="lvi:G7068_15315"/>
<evidence type="ECO:0000256" key="3">
    <source>
        <dbReference type="ARBA" id="ARBA00022989"/>
    </source>
</evidence>
<evidence type="ECO:0000256" key="1">
    <source>
        <dbReference type="ARBA" id="ARBA00004651"/>
    </source>
</evidence>